<protein>
    <submittedName>
        <fullName evidence="1">Uncharacterized protein</fullName>
    </submittedName>
</protein>
<gene>
    <name evidence="1" type="ORF">CYCCA115_LOCUS14863</name>
</gene>
<name>A0AAD2FX96_9STRA</name>
<sequence>MPGGVARVGRYGVTDGRPGVDGVPRCAASLWRRQLRRDSYEWRKVGVVRRSAEVELAELGGVSLTPVRKMLLPYGIGTGPGKRELVGTGAWWWRVCQRREVSMDMGDAAGWELAEFEGATGGQVKQLMGADATVHFERAPGREVGVDGQRMHRRIE</sequence>
<reference evidence="1" key="1">
    <citation type="submission" date="2023-08" db="EMBL/GenBank/DDBJ databases">
        <authorList>
            <person name="Audoor S."/>
            <person name="Bilcke G."/>
        </authorList>
    </citation>
    <scope>NUCLEOTIDE SEQUENCE</scope>
</reference>
<evidence type="ECO:0000313" key="1">
    <source>
        <dbReference type="EMBL" id="CAJ1954268.1"/>
    </source>
</evidence>
<keyword evidence="2" id="KW-1185">Reference proteome</keyword>
<dbReference type="AlphaFoldDB" id="A0AAD2FX96"/>
<accession>A0AAD2FX96</accession>
<dbReference type="EMBL" id="CAKOGP040001864">
    <property type="protein sequence ID" value="CAJ1954268.1"/>
    <property type="molecule type" value="Genomic_DNA"/>
</dbReference>
<evidence type="ECO:0000313" key="2">
    <source>
        <dbReference type="Proteomes" id="UP001295423"/>
    </source>
</evidence>
<dbReference type="Proteomes" id="UP001295423">
    <property type="component" value="Unassembled WGS sequence"/>
</dbReference>
<proteinExistence type="predicted"/>
<comment type="caution">
    <text evidence="1">The sequence shown here is derived from an EMBL/GenBank/DDBJ whole genome shotgun (WGS) entry which is preliminary data.</text>
</comment>
<organism evidence="1 2">
    <name type="scientific">Cylindrotheca closterium</name>
    <dbReference type="NCBI Taxonomy" id="2856"/>
    <lineage>
        <taxon>Eukaryota</taxon>
        <taxon>Sar</taxon>
        <taxon>Stramenopiles</taxon>
        <taxon>Ochrophyta</taxon>
        <taxon>Bacillariophyta</taxon>
        <taxon>Bacillariophyceae</taxon>
        <taxon>Bacillariophycidae</taxon>
        <taxon>Bacillariales</taxon>
        <taxon>Bacillariaceae</taxon>
        <taxon>Cylindrotheca</taxon>
    </lineage>
</organism>